<dbReference type="VEuPathDB" id="VectorBase:LLOJ010909"/>
<dbReference type="InterPro" id="IPR004117">
    <property type="entry name" value="7tm6_olfct_rcpt"/>
</dbReference>
<comment type="similarity">
    <text evidence="10">Belongs to the insect chemoreceptor superfamily. Heteromeric odorant receptor channel (TC 1.A.69) family.</text>
</comment>
<protein>
    <recommendedName>
        <fullName evidence="10">Odorant receptor</fullName>
    </recommendedName>
</protein>
<dbReference type="VEuPathDB" id="VectorBase:LLONM1_005785"/>
<evidence type="ECO:0000256" key="1">
    <source>
        <dbReference type="ARBA" id="ARBA00004651"/>
    </source>
</evidence>
<dbReference type="EnsemblMetazoa" id="LLOJ010909-RA">
    <property type="protein sequence ID" value="LLOJ010909-PA"/>
    <property type="gene ID" value="LLOJ010909"/>
</dbReference>
<dbReference type="GO" id="GO:0004984">
    <property type="term" value="F:olfactory receptor activity"/>
    <property type="evidence" value="ECO:0007669"/>
    <property type="project" value="InterPro"/>
</dbReference>
<keyword evidence="9 10" id="KW-0807">Transducer</keyword>
<keyword evidence="3 10" id="KW-0716">Sensory transduction</keyword>
<proteinExistence type="inferred from homology"/>
<feature type="transmembrane region" description="Helical" evidence="10">
    <location>
        <begin position="12"/>
        <end position="32"/>
    </location>
</feature>
<dbReference type="EMBL" id="AJWK01008159">
    <property type="status" value="NOT_ANNOTATED_CDS"/>
    <property type="molecule type" value="Genomic_DNA"/>
</dbReference>
<keyword evidence="8 10" id="KW-0675">Receptor</keyword>
<name>A0A3F2ZDE3_LUTLO</name>
<evidence type="ECO:0000256" key="10">
    <source>
        <dbReference type="RuleBase" id="RU351113"/>
    </source>
</evidence>
<dbReference type="Pfam" id="PF02949">
    <property type="entry name" value="7tm_6"/>
    <property type="match status" value="1"/>
</dbReference>
<dbReference type="GO" id="GO:0007165">
    <property type="term" value="P:signal transduction"/>
    <property type="evidence" value="ECO:0007669"/>
    <property type="project" value="UniProtKB-KW"/>
</dbReference>
<reference evidence="11" key="1">
    <citation type="submission" date="2020-05" db="UniProtKB">
        <authorList>
            <consortium name="EnsemblMetazoa"/>
        </authorList>
    </citation>
    <scope>IDENTIFICATION</scope>
    <source>
        <strain evidence="11">Jacobina</strain>
    </source>
</reference>
<evidence type="ECO:0000256" key="8">
    <source>
        <dbReference type="ARBA" id="ARBA00023170"/>
    </source>
</evidence>
<keyword evidence="5 10" id="KW-0552">Olfaction</keyword>
<keyword evidence="2" id="KW-1003">Cell membrane</keyword>
<dbReference type="PANTHER" id="PTHR21137">
    <property type="entry name" value="ODORANT RECEPTOR"/>
    <property type="match status" value="1"/>
</dbReference>
<keyword evidence="4 10" id="KW-0812">Transmembrane</keyword>
<feature type="transmembrane region" description="Helical" evidence="10">
    <location>
        <begin position="276"/>
        <end position="300"/>
    </location>
</feature>
<evidence type="ECO:0000256" key="6">
    <source>
        <dbReference type="ARBA" id="ARBA00022989"/>
    </source>
</evidence>
<feature type="transmembrane region" description="Helical" evidence="10">
    <location>
        <begin position="130"/>
        <end position="155"/>
    </location>
</feature>
<dbReference type="PANTHER" id="PTHR21137:SF35">
    <property type="entry name" value="ODORANT RECEPTOR 19A-RELATED"/>
    <property type="match status" value="1"/>
</dbReference>
<sequence length="369" mass="43404">MVPKELKKSFLNIIKLVFFAMSLITFNFPVMINYKYVRKSFSPTILCINIWFFVNKAIGSAKERNLIVFCIAFLAIIGVTNVLCKVLAVSCFEKEIEDLFKWIEKFYLDDDSPAILTKIKNRRLEKTVKFLNKFVITSVPSLLFLIIDAQLFYYLNDIQQIEVPFVSKRTTMILQSGFYFSYFFLFGVPVLCFAILGFILIGILRIFNEAIGLFEDDEIIKKESILFLHKLNCEIYEKFKIYEKIFSFAIFTEISLTSCVLITNLVIISISPQFDFYYYVFFTMALQMLIYCSFGQFIALETERIHTNFYMIKWYDLSQKDEKIFLQMLTMASKPFGFKAAGIYHVNFMLFVNIVKMCYTYYAILYAFI</sequence>
<evidence type="ECO:0000256" key="3">
    <source>
        <dbReference type="ARBA" id="ARBA00022606"/>
    </source>
</evidence>
<evidence type="ECO:0000256" key="7">
    <source>
        <dbReference type="ARBA" id="ARBA00023136"/>
    </source>
</evidence>
<dbReference type="AlphaFoldDB" id="A0A3F2ZDE3"/>
<keyword evidence="12" id="KW-1185">Reference proteome</keyword>
<feature type="transmembrane region" description="Helical" evidence="10">
    <location>
        <begin position="245"/>
        <end position="270"/>
    </location>
</feature>
<evidence type="ECO:0000256" key="2">
    <source>
        <dbReference type="ARBA" id="ARBA00022475"/>
    </source>
</evidence>
<evidence type="ECO:0000256" key="4">
    <source>
        <dbReference type="ARBA" id="ARBA00022692"/>
    </source>
</evidence>
<keyword evidence="6 10" id="KW-1133">Transmembrane helix</keyword>
<comment type="subcellular location">
    <subcellularLocation>
        <location evidence="1 10">Cell membrane</location>
        <topology evidence="1 10">Multi-pass membrane protein</topology>
    </subcellularLocation>
</comment>
<dbReference type="Proteomes" id="UP000092461">
    <property type="component" value="Unassembled WGS sequence"/>
</dbReference>
<feature type="transmembrane region" description="Helical" evidence="10">
    <location>
        <begin position="179"/>
        <end position="204"/>
    </location>
</feature>
<evidence type="ECO:0000256" key="5">
    <source>
        <dbReference type="ARBA" id="ARBA00022725"/>
    </source>
</evidence>
<accession>A0A3F2ZDE3</accession>
<evidence type="ECO:0000313" key="12">
    <source>
        <dbReference type="Proteomes" id="UP000092461"/>
    </source>
</evidence>
<organism evidence="11 12">
    <name type="scientific">Lutzomyia longipalpis</name>
    <name type="common">Sand fly</name>
    <dbReference type="NCBI Taxonomy" id="7200"/>
    <lineage>
        <taxon>Eukaryota</taxon>
        <taxon>Metazoa</taxon>
        <taxon>Ecdysozoa</taxon>
        <taxon>Arthropoda</taxon>
        <taxon>Hexapoda</taxon>
        <taxon>Insecta</taxon>
        <taxon>Pterygota</taxon>
        <taxon>Neoptera</taxon>
        <taxon>Endopterygota</taxon>
        <taxon>Diptera</taxon>
        <taxon>Nematocera</taxon>
        <taxon>Psychodoidea</taxon>
        <taxon>Psychodidae</taxon>
        <taxon>Lutzomyia</taxon>
        <taxon>Lutzomyia</taxon>
    </lineage>
</organism>
<keyword evidence="7 10" id="KW-0472">Membrane</keyword>
<feature type="transmembrane region" description="Helical" evidence="10">
    <location>
        <begin position="66"/>
        <end position="92"/>
    </location>
</feature>
<evidence type="ECO:0000256" key="9">
    <source>
        <dbReference type="ARBA" id="ARBA00023224"/>
    </source>
</evidence>
<evidence type="ECO:0000313" key="11">
    <source>
        <dbReference type="EnsemblMetazoa" id="LLOJ010909-PA"/>
    </source>
</evidence>
<feature type="transmembrane region" description="Helical" evidence="10">
    <location>
        <begin position="348"/>
        <end position="368"/>
    </location>
</feature>
<dbReference type="GO" id="GO:0005549">
    <property type="term" value="F:odorant binding"/>
    <property type="evidence" value="ECO:0007669"/>
    <property type="project" value="InterPro"/>
</dbReference>
<dbReference type="GO" id="GO:0005886">
    <property type="term" value="C:plasma membrane"/>
    <property type="evidence" value="ECO:0007669"/>
    <property type="project" value="UniProtKB-SubCell"/>
</dbReference>